<dbReference type="Gene3D" id="1.10.630.10">
    <property type="entry name" value="Cytochrome P450"/>
    <property type="match status" value="1"/>
</dbReference>
<keyword evidence="7 10" id="KW-0408">Iron</keyword>
<dbReference type="GO" id="GO:0008716">
    <property type="term" value="F:D-alanine-D-alanine ligase activity"/>
    <property type="evidence" value="ECO:0007669"/>
    <property type="project" value="InterPro"/>
</dbReference>
<reference evidence="13 14" key="1">
    <citation type="submission" date="2019-04" db="EMBL/GenBank/DDBJ databases">
        <title>Friends and foes A comparative genomics study of 23 Aspergillus species from section Flavi.</title>
        <authorList>
            <consortium name="DOE Joint Genome Institute"/>
            <person name="Kjaerbolling I."/>
            <person name="Vesth T."/>
            <person name="Frisvad J.C."/>
            <person name="Nybo J.L."/>
            <person name="Theobald S."/>
            <person name="Kildgaard S."/>
            <person name="Isbrandt T."/>
            <person name="Kuo A."/>
            <person name="Sato A."/>
            <person name="Lyhne E.K."/>
            <person name="Kogle M.E."/>
            <person name="Wiebenga A."/>
            <person name="Kun R.S."/>
            <person name="Lubbers R.J."/>
            <person name="Makela M.R."/>
            <person name="Barry K."/>
            <person name="Chovatia M."/>
            <person name="Clum A."/>
            <person name="Daum C."/>
            <person name="Haridas S."/>
            <person name="He G."/>
            <person name="LaButti K."/>
            <person name="Lipzen A."/>
            <person name="Mondo S."/>
            <person name="Riley R."/>
            <person name="Salamov A."/>
            <person name="Simmons B.A."/>
            <person name="Magnuson J.K."/>
            <person name="Henrissat B."/>
            <person name="Mortensen U.H."/>
            <person name="Larsen T.O."/>
            <person name="Devries R.P."/>
            <person name="Grigoriev I.V."/>
            <person name="Machida M."/>
            <person name="Baker S.E."/>
            <person name="Andersen M.R."/>
        </authorList>
    </citation>
    <scope>NUCLEOTIDE SEQUENCE [LARGE SCALE GENOMIC DNA]</scope>
    <source>
        <strain evidence="13 14">IBT 18842</strain>
    </source>
</reference>
<dbReference type="AlphaFoldDB" id="A0A5N6U557"/>
<dbReference type="PRINTS" id="PR00463">
    <property type="entry name" value="EP450I"/>
</dbReference>
<evidence type="ECO:0000256" key="9">
    <source>
        <dbReference type="ARBA" id="ARBA00023316"/>
    </source>
</evidence>
<dbReference type="SUPFAM" id="SSF56059">
    <property type="entry name" value="Glutathione synthetase ATP-binding domain-like"/>
    <property type="match status" value="1"/>
</dbReference>
<dbReference type="CDD" id="cd11065">
    <property type="entry name" value="CYP64-like"/>
    <property type="match status" value="1"/>
</dbReference>
<dbReference type="PRINTS" id="PR00385">
    <property type="entry name" value="P450"/>
</dbReference>
<dbReference type="GO" id="GO:0005524">
    <property type="term" value="F:ATP binding"/>
    <property type="evidence" value="ECO:0007669"/>
    <property type="project" value="UniProtKB-UniRule"/>
</dbReference>
<dbReference type="GO" id="GO:0016705">
    <property type="term" value="F:oxidoreductase activity, acting on paired donors, with incorporation or reduction of molecular oxygen"/>
    <property type="evidence" value="ECO:0007669"/>
    <property type="project" value="InterPro"/>
</dbReference>
<feature type="binding site" description="axial binding residue" evidence="10">
    <location>
        <position position="333"/>
    </location>
    <ligand>
        <name>heme</name>
        <dbReference type="ChEBI" id="CHEBI:30413"/>
    </ligand>
    <ligandPart>
        <name>Fe</name>
        <dbReference type="ChEBI" id="CHEBI:18248"/>
    </ligandPart>
</feature>
<keyword evidence="11" id="KW-0067">ATP-binding</keyword>
<dbReference type="Pfam" id="PF07478">
    <property type="entry name" value="Dala_Dala_lig_C"/>
    <property type="match status" value="1"/>
</dbReference>
<dbReference type="GO" id="GO:0005506">
    <property type="term" value="F:iron ion binding"/>
    <property type="evidence" value="ECO:0007669"/>
    <property type="project" value="InterPro"/>
</dbReference>
<dbReference type="GO" id="GO:0071555">
    <property type="term" value="P:cell wall organization"/>
    <property type="evidence" value="ECO:0007669"/>
    <property type="project" value="UniProtKB-KW"/>
</dbReference>
<keyword evidence="6" id="KW-0560">Oxidoreductase</keyword>
<comment type="similarity">
    <text evidence="2">Belongs to the cytochrome P450 family.</text>
</comment>
<dbReference type="InterPro" id="IPR036396">
    <property type="entry name" value="Cyt_P450_sf"/>
</dbReference>
<keyword evidence="14" id="KW-1185">Reference proteome</keyword>
<evidence type="ECO:0000313" key="14">
    <source>
        <dbReference type="Proteomes" id="UP000325780"/>
    </source>
</evidence>
<sequence>MSVTLDPITLLVGALGLYLLSHYLQLKGTDRRLPPGPKGWPIIGNVGKDLPQPGCLEWEHWRKHKDLTVGAVILKVVYGYTIDARGHDPMVDTAVRSSINFGEVTTPGIWLVDNIPALRYIPDWFPGIQFKRKAAEFRRRYKVLRERPFAFVQHQMKAGNFEPSYVSNHLEQAGPSLSLDEIQEIDCSAATVYTAGSDTTAVLLRSFFLAMVLFPEVQNRAQEELDRVVGDRLPTPEDQAKLPYVNAMINEVLRWKPVVPTGLVHAATEDDVYDGYTIPKGASVLTNIWSYTHDPTVYSDPMSFKPERFLSTDGHTPERDPHSLVFGFGRRVCPGRALADYTTFLMIARSLAVFRIGKIVRDGKEIEPVVEYGPGLASHPSPFEISIQPRSTHHETLIRSIGADEPKAHRVSMRYTRRSSLTIAFIYDPKEYYHSLGFSDTECADLADDVTINGVASALEGLGHRVVHVPGITYLVKHLAAEHHKNWDLVFNFSEGIFGSARESQVPALLDAYQIPHTFSDAATLAIAIDKGKTKMLLEHYQIPTSPFVVVPKSGEYVDYTTLQEQLPYPLFAKPNAASTSNGILPSNKILRKEDLADVIEGLRVQFRDQEILVEKFLDGREFTVAILGTGEQARVLGVSEVTWYNPEGRKSDDLPVDFATSFSKAGGGIGKDMKHDHVDITDPLVTRIAEVGLSAYKALGCRDGGRVDIRLILGEENPIPYVIEVNPIFGLRPDYSLFTWIARNNGMEYEDMIAEIVDNALQRQGPAVNGLN</sequence>
<dbReference type="SUPFAM" id="SSF48264">
    <property type="entry name" value="Cytochrome P450"/>
    <property type="match status" value="1"/>
</dbReference>
<accession>A0A5N6U557</accession>
<keyword evidence="11" id="KW-0547">Nucleotide-binding</keyword>
<dbReference type="InterPro" id="IPR011761">
    <property type="entry name" value="ATP-grasp"/>
</dbReference>
<keyword evidence="8" id="KW-0503">Monooxygenase</keyword>
<dbReference type="Gene3D" id="3.30.470.20">
    <property type="entry name" value="ATP-grasp fold, B domain"/>
    <property type="match status" value="1"/>
</dbReference>
<name>A0A5N6U557_ASPAV</name>
<evidence type="ECO:0000256" key="8">
    <source>
        <dbReference type="ARBA" id="ARBA00023033"/>
    </source>
</evidence>
<feature type="domain" description="ATP-grasp" evidence="12">
    <location>
        <begin position="535"/>
        <end position="759"/>
    </location>
</feature>
<dbReference type="InterPro" id="IPR017972">
    <property type="entry name" value="Cyt_P450_CS"/>
</dbReference>
<dbReference type="Pfam" id="PF00067">
    <property type="entry name" value="p450"/>
    <property type="match status" value="1"/>
</dbReference>
<dbReference type="PROSITE" id="PS00086">
    <property type="entry name" value="CYTOCHROME_P450"/>
    <property type="match status" value="1"/>
</dbReference>
<dbReference type="InterPro" id="IPR002401">
    <property type="entry name" value="Cyt_P450_E_grp-I"/>
</dbReference>
<evidence type="ECO:0000256" key="5">
    <source>
        <dbReference type="ARBA" id="ARBA00022723"/>
    </source>
</evidence>
<dbReference type="PROSITE" id="PS50975">
    <property type="entry name" value="ATP_GRASP"/>
    <property type="match status" value="1"/>
</dbReference>
<evidence type="ECO:0000259" key="12">
    <source>
        <dbReference type="PROSITE" id="PS50975"/>
    </source>
</evidence>
<dbReference type="SUPFAM" id="SSF52440">
    <property type="entry name" value="PreATP-grasp domain"/>
    <property type="match status" value="1"/>
</dbReference>
<dbReference type="InterPro" id="IPR011095">
    <property type="entry name" value="Dala_Dala_lig_C"/>
</dbReference>
<organism evidence="13 14">
    <name type="scientific">Aspergillus avenaceus</name>
    <dbReference type="NCBI Taxonomy" id="36643"/>
    <lineage>
        <taxon>Eukaryota</taxon>
        <taxon>Fungi</taxon>
        <taxon>Dikarya</taxon>
        <taxon>Ascomycota</taxon>
        <taxon>Pezizomycotina</taxon>
        <taxon>Eurotiomycetes</taxon>
        <taxon>Eurotiomycetidae</taxon>
        <taxon>Eurotiales</taxon>
        <taxon>Aspergillaceae</taxon>
        <taxon>Aspergillus</taxon>
        <taxon>Aspergillus subgen. Circumdati</taxon>
    </lineage>
</organism>
<evidence type="ECO:0000256" key="6">
    <source>
        <dbReference type="ARBA" id="ARBA00023002"/>
    </source>
</evidence>
<keyword evidence="3" id="KW-0436">Ligase</keyword>
<dbReference type="EMBL" id="ML742035">
    <property type="protein sequence ID" value="KAE8153777.1"/>
    <property type="molecule type" value="Genomic_DNA"/>
</dbReference>
<dbReference type="Gene3D" id="3.30.1490.20">
    <property type="entry name" value="ATP-grasp fold, A domain"/>
    <property type="match status" value="1"/>
</dbReference>
<dbReference type="InterPro" id="IPR001128">
    <property type="entry name" value="Cyt_P450"/>
</dbReference>
<evidence type="ECO:0000256" key="7">
    <source>
        <dbReference type="ARBA" id="ARBA00023004"/>
    </source>
</evidence>
<dbReference type="InterPro" id="IPR013815">
    <property type="entry name" value="ATP_grasp_subdomain_1"/>
</dbReference>
<dbReference type="InterPro" id="IPR050364">
    <property type="entry name" value="Cytochrome_P450_fung"/>
</dbReference>
<evidence type="ECO:0000256" key="3">
    <source>
        <dbReference type="ARBA" id="ARBA00022598"/>
    </source>
</evidence>
<dbReference type="GO" id="GO:0004497">
    <property type="term" value="F:monooxygenase activity"/>
    <property type="evidence" value="ECO:0007669"/>
    <property type="project" value="UniProtKB-KW"/>
</dbReference>
<evidence type="ECO:0000256" key="2">
    <source>
        <dbReference type="ARBA" id="ARBA00010617"/>
    </source>
</evidence>
<dbReference type="InterPro" id="IPR016185">
    <property type="entry name" value="PreATP-grasp_dom_sf"/>
</dbReference>
<evidence type="ECO:0000313" key="13">
    <source>
        <dbReference type="EMBL" id="KAE8153777.1"/>
    </source>
</evidence>
<keyword evidence="4 10" id="KW-0349">Heme</keyword>
<evidence type="ECO:0000256" key="1">
    <source>
        <dbReference type="ARBA" id="ARBA00001971"/>
    </source>
</evidence>
<dbReference type="OrthoDB" id="2013972at2759"/>
<dbReference type="PANTHER" id="PTHR46300:SF7">
    <property type="entry name" value="P450, PUTATIVE (EUROFUNG)-RELATED"/>
    <property type="match status" value="1"/>
</dbReference>
<dbReference type="Proteomes" id="UP000325780">
    <property type="component" value="Unassembled WGS sequence"/>
</dbReference>
<keyword evidence="9" id="KW-0961">Cell wall biogenesis/degradation</keyword>
<gene>
    <name evidence="13" type="ORF">BDV25DRAFT_126986</name>
</gene>
<evidence type="ECO:0000256" key="11">
    <source>
        <dbReference type="PROSITE-ProRule" id="PRU00409"/>
    </source>
</evidence>
<dbReference type="PANTHER" id="PTHR46300">
    <property type="entry name" value="P450, PUTATIVE (EUROFUNG)-RELATED-RELATED"/>
    <property type="match status" value="1"/>
</dbReference>
<protein>
    <submittedName>
        <fullName evidence="13">Cytochrome P450</fullName>
    </submittedName>
</protein>
<keyword evidence="5 10" id="KW-0479">Metal-binding</keyword>
<evidence type="ECO:0000256" key="10">
    <source>
        <dbReference type="PIRSR" id="PIRSR602401-1"/>
    </source>
</evidence>
<evidence type="ECO:0000256" key="4">
    <source>
        <dbReference type="ARBA" id="ARBA00022617"/>
    </source>
</evidence>
<dbReference type="GO" id="GO:0020037">
    <property type="term" value="F:heme binding"/>
    <property type="evidence" value="ECO:0007669"/>
    <property type="project" value="InterPro"/>
</dbReference>
<comment type="cofactor">
    <cofactor evidence="1 10">
        <name>heme</name>
        <dbReference type="ChEBI" id="CHEBI:30413"/>
    </cofactor>
</comment>
<proteinExistence type="inferred from homology"/>